<dbReference type="Proteomes" id="UP000317812">
    <property type="component" value="Chromosome"/>
</dbReference>
<feature type="domain" description="Transposase IS200-like" evidence="4">
    <location>
        <begin position="9"/>
        <end position="119"/>
    </location>
</feature>
<dbReference type="SMART" id="SM01321">
    <property type="entry name" value="Y1_Tnp"/>
    <property type="match status" value="1"/>
</dbReference>
<organism evidence="5 6">
    <name type="scientific">Leclercia adecarboxylata</name>
    <dbReference type="NCBI Taxonomy" id="83655"/>
    <lineage>
        <taxon>Bacteria</taxon>
        <taxon>Pseudomonadati</taxon>
        <taxon>Pseudomonadota</taxon>
        <taxon>Gammaproteobacteria</taxon>
        <taxon>Enterobacterales</taxon>
        <taxon>Enterobacteriaceae</taxon>
        <taxon>Leclercia</taxon>
    </lineage>
</organism>
<dbReference type="GO" id="GO:0006313">
    <property type="term" value="P:DNA transposition"/>
    <property type="evidence" value="ECO:0007669"/>
    <property type="project" value="InterPro"/>
</dbReference>
<evidence type="ECO:0000256" key="2">
    <source>
        <dbReference type="ARBA" id="ARBA00023125"/>
    </source>
</evidence>
<reference evidence="5 6" key="1">
    <citation type="submission" date="2019-01" db="EMBL/GenBank/DDBJ databases">
        <title>Florfenicol resistance in Enterobacteriaceae and whole-genome sequence analysis of florfenicol-resistant Leclercia adecarboxylata strain R25.</title>
        <authorList>
            <person name="Bao Q."/>
            <person name="Ying Y."/>
        </authorList>
    </citation>
    <scope>NUCLEOTIDE SEQUENCE [LARGE SCALE GENOMIC DNA]</scope>
    <source>
        <strain evidence="5 6">R25</strain>
    </source>
</reference>
<dbReference type="FunFam" id="3.30.70.1290:FF:000001">
    <property type="entry name" value="REP-associated tyrosine transposase"/>
    <property type="match status" value="1"/>
</dbReference>
<dbReference type="PANTHER" id="PTHR36966">
    <property type="entry name" value="REP-ASSOCIATED TYROSINE TRANSPOSASE"/>
    <property type="match status" value="1"/>
</dbReference>
<dbReference type="RefSeq" id="WP_142489111.1">
    <property type="nucleotide sequence ID" value="NZ_CP035382.1"/>
</dbReference>
<protein>
    <submittedName>
        <fullName evidence="5">Transposase</fullName>
    </submittedName>
</protein>
<dbReference type="NCBIfam" id="NF047646">
    <property type="entry name" value="REP_Tyr_transpos"/>
    <property type="match status" value="1"/>
</dbReference>
<dbReference type="AlphaFoldDB" id="A0AAP9ALP5"/>
<evidence type="ECO:0000256" key="3">
    <source>
        <dbReference type="ARBA" id="ARBA00061320"/>
    </source>
</evidence>
<dbReference type="GO" id="GO:0043565">
    <property type="term" value="F:sequence-specific DNA binding"/>
    <property type="evidence" value="ECO:0007669"/>
    <property type="project" value="TreeGrafter"/>
</dbReference>
<gene>
    <name evidence="5" type="ORF">ES815_18585</name>
</gene>
<dbReference type="GO" id="GO:0004803">
    <property type="term" value="F:transposase activity"/>
    <property type="evidence" value="ECO:0007669"/>
    <property type="project" value="InterPro"/>
</dbReference>
<comment type="similarity">
    <text evidence="3">Belongs to the transposase 17 family. RAYT subfamily.</text>
</comment>
<dbReference type="PANTHER" id="PTHR36966:SF1">
    <property type="entry name" value="REP-ASSOCIATED TYROSINE TRANSPOSASE"/>
    <property type="match status" value="1"/>
</dbReference>
<keyword evidence="1" id="KW-0815">Transposition</keyword>
<sequence>MSNYRRHYLPGGTWFFTVNLQNRRSDLLTRHIDTLRMATQCVKRTKPFLINAWVILPEHMHCIWTLPENDTDYSGRWRDIKKTFTRALGMSGIWLPRFWEHTIRDENDLRRHTDYIHINPLKHGYVTRVKEWPYSTFHRDVREGIYPEDWAGEVEDFNAGERR</sequence>
<dbReference type="InterPro" id="IPR002686">
    <property type="entry name" value="Transposase_17"/>
</dbReference>
<keyword evidence="2" id="KW-0238">DNA-binding</keyword>
<dbReference type="EMBL" id="CP035382">
    <property type="protein sequence ID" value="QDK20199.1"/>
    <property type="molecule type" value="Genomic_DNA"/>
</dbReference>
<dbReference type="InterPro" id="IPR036515">
    <property type="entry name" value="Transposase_17_sf"/>
</dbReference>
<accession>A0AAP9ALP5</accession>
<evidence type="ECO:0000313" key="5">
    <source>
        <dbReference type="EMBL" id="QDK20199.1"/>
    </source>
</evidence>
<dbReference type="Gene3D" id="3.30.70.1290">
    <property type="entry name" value="Transposase IS200-like"/>
    <property type="match status" value="1"/>
</dbReference>
<evidence type="ECO:0000313" key="6">
    <source>
        <dbReference type="Proteomes" id="UP000317812"/>
    </source>
</evidence>
<dbReference type="SUPFAM" id="SSF143422">
    <property type="entry name" value="Transposase IS200-like"/>
    <property type="match status" value="1"/>
</dbReference>
<evidence type="ECO:0000256" key="1">
    <source>
        <dbReference type="ARBA" id="ARBA00022578"/>
    </source>
</evidence>
<proteinExistence type="inferred from homology"/>
<evidence type="ECO:0000259" key="4">
    <source>
        <dbReference type="SMART" id="SM01321"/>
    </source>
</evidence>
<dbReference type="InterPro" id="IPR052715">
    <property type="entry name" value="RAYT_transposase"/>
</dbReference>
<name>A0AAP9ALP5_9ENTR</name>